<comment type="similarity">
    <text evidence="1 4">Belongs to the aldehyde dehydrogenase family.</text>
</comment>
<dbReference type="PANTHER" id="PTHR43353:SF5">
    <property type="entry name" value="SUCCINATE-SEMIALDEHYDE DEHYDROGENASE, MITOCHONDRIAL"/>
    <property type="match status" value="1"/>
</dbReference>
<dbReference type="SUPFAM" id="SSF53720">
    <property type="entry name" value="ALDH-like"/>
    <property type="match status" value="1"/>
</dbReference>
<dbReference type="RefSeq" id="WP_055438547.1">
    <property type="nucleotide sequence ID" value="NZ_CYHB01000002.1"/>
</dbReference>
<sequence length="488" mass="52598">MPTHPTHTLRSLIQTNAFIDGHWVPSEHRFAVTNPANQDVLAEVADGDATLAERAIEAAHKALPMWGKKTAKQRADLLRKWYQAMLDNKQALGELMSLEQGKPIAEAVGEIEYGASFVDWFAGEAERSYGDILPVNANDKRSWIIKQPVGVCAAITPWNFPNAMITRKVAPALAAGCTIVVKPPQLTPLSALALAQLASEVGIPDGVINIVPSTQSKAVGEVFTSHPKVRKFTFTGSTAVGKALMEQCAGTMKKVSLELGGNAPFIVFDDADIELAVQELLVCKFRNAGQTCISANRVLVQDAVHDKFVEQLQGKLKSLKVAAGDAEEVDYGPLINQDAIDKVNDLIKDAQQNGATVLEGGRVLTELGELFYAPTIIVDVNASMRIAQEEIFGPVIAIQRFADEAQGIEQANATPFGLAGYFCAQDYRRIQRVSEQLDCGMLGINSGAISHAYNAFGGVKESGIGREGSRYGLAEYQETKNITLGGFS</sequence>
<dbReference type="InterPro" id="IPR016163">
    <property type="entry name" value="Ald_DH_C"/>
</dbReference>
<dbReference type="FunFam" id="3.40.605.10:FF:000005">
    <property type="entry name" value="Succinate-semialdehyde dehydrogenase I"/>
    <property type="match status" value="1"/>
</dbReference>
<dbReference type="InterPro" id="IPR016162">
    <property type="entry name" value="Ald_DH_N"/>
</dbReference>
<dbReference type="Pfam" id="PF00171">
    <property type="entry name" value="Aldedh"/>
    <property type="match status" value="1"/>
</dbReference>
<accession>A0A0K6H054</accession>
<feature type="domain" description="Aldehyde dehydrogenase" evidence="5">
    <location>
        <begin position="23"/>
        <end position="482"/>
    </location>
</feature>
<dbReference type="Gene3D" id="3.40.309.10">
    <property type="entry name" value="Aldehyde Dehydrogenase, Chain A, domain 2"/>
    <property type="match status" value="1"/>
</dbReference>
<evidence type="ECO:0000256" key="2">
    <source>
        <dbReference type="ARBA" id="ARBA00023002"/>
    </source>
</evidence>
<dbReference type="AlphaFoldDB" id="A0A0K6H054"/>
<evidence type="ECO:0000313" key="6">
    <source>
        <dbReference type="EMBL" id="CUA84260.1"/>
    </source>
</evidence>
<dbReference type="FunFam" id="3.40.309.10:FF:000004">
    <property type="entry name" value="Succinate-semialdehyde dehydrogenase I"/>
    <property type="match status" value="1"/>
</dbReference>
<organism evidence="6 7">
    <name type="scientific">Pseudidiomarina woesei</name>
    <dbReference type="NCBI Taxonomy" id="1381080"/>
    <lineage>
        <taxon>Bacteria</taxon>
        <taxon>Pseudomonadati</taxon>
        <taxon>Pseudomonadota</taxon>
        <taxon>Gammaproteobacteria</taxon>
        <taxon>Alteromonadales</taxon>
        <taxon>Idiomarinaceae</taxon>
        <taxon>Pseudidiomarina</taxon>
    </lineage>
</organism>
<evidence type="ECO:0000313" key="7">
    <source>
        <dbReference type="Proteomes" id="UP000182598"/>
    </source>
</evidence>
<dbReference type="Proteomes" id="UP000182598">
    <property type="component" value="Unassembled WGS sequence"/>
</dbReference>
<evidence type="ECO:0000256" key="4">
    <source>
        <dbReference type="RuleBase" id="RU003345"/>
    </source>
</evidence>
<dbReference type="InterPro" id="IPR016161">
    <property type="entry name" value="Ald_DH/histidinol_DH"/>
</dbReference>
<dbReference type="PANTHER" id="PTHR43353">
    <property type="entry name" value="SUCCINATE-SEMIALDEHYDE DEHYDROGENASE, MITOCHONDRIAL"/>
    <property type="match status" value="1"/>
</dbReference>
<gene>
    <name evidence="6" type="ORF">Ga0061064_0849</name>
</gene>
<dbReference type="EMBL" id="CYHB01000002">
    <property type="protein sequence ID" value="CUA84260.1"/>
    <property type="molecule type" value="Genomic_DNA"/>
</dbReference>
<keyword evidence="7" id="KW-1185">Reference proteome</keyword>
<dbReference type="GO" id="GO:0004777">
    <property type="term" value="F:succinate-semialdehyde dehydrogenase (NAD+) activity"/>
    <property type="evidence" value="ECO:0007669"/>
    <property type="project" value="TreeGrafter"/>
</dbReference>
<evidence type="ECO:0000259" key="5">
    <source>
        <dbReference type="Pfam" id="PF00171"/>
    </source>
</evidence>
<feature type="active site" evidence="3">
    <location>
        <position position="258"/>
    </location>
</feature>
<reference evidence="7" key="1">
    <citation type="submission" date="2015-08" db="EMBL/GenBank/DDBJ databases">
        <authorList>
            <person name="Varghese N."/>
        </authorList>
    </citation>
    <scope>NUCLEOTIDE SEQUENCE [LARGE SCALE GENOMIC DNA]</scope>
    <source>
        <strain evidence="7">DSM 27808</strain>
    </source>
</reference>
<dbReference type="CDD" id="cd07103">
    <property type="entry name" value="ALDH_F5_SSADH_GabD"/>
    <property type="match status" value="1"/>
</dbReference>
<dbReference type="InterPro" id="IPR029510">
    <property type="entry name" value="Ald_DH_CS_GLU"/>
</dbReference>
<keyword evidence="2 4" id="KW-0560">Oxidoreductase</keyword>
<dbReference type="GO" id="GO:0009450">
    <property type="term" value="P:gamma-aminobutyric acid catabolic process"/>
    <property type="evidence" value="ECO:0007669"/>
    <property type="project" value="TreeGrafter"/>
</dbReference>
<dbReference type="InterPro" id="IPR015590">
    <property type="entry name" value="Aldehyde_DH_dom"/>
</dbReference>
<dbReference type="PROSITE" id="PS00687">
    <property type="entry name" value="ALDEHYDE_DEHYDR_GLU"/>
    <property type="match status" value="1"/>
</dbReference>
<dbReference type="Gene3D" id="3.40.605.10">
    <property type="entry name" value="Aldehyde Dehydrogenase, Chain A, domain 1"/>
    <property type="match status" value="1"/>
</dbReference>
<protein>
    <submittedName>
        <fullName evidence="6">Succinate semialdehyde dehydrogenase</fullName>
    </submittedName>
</protein>
<dbReference type="InterPro" id="IPR050740">
    <property type="entry name" value="Aldehyde_DH_Superfamily"/>
</dbReference>
<evidence type="ECO:0000256" key="3">
    <source>
        <dbReference type="PROSITE-ProRule" id="PRU10007"/>
    </source>
</evidence>
<proteinExistence type="inferred from homology"/>
<evidence type="ECO:0000256" key="1">
    <source>
        <dbReference type="ARBA" id="ARBA00009986"/>
    </source>
</evidence>
<name>A0A0K6H054_9GAMM</name>
<dbReference type="OrthoDB" id="9812625at2"/>